<gene>
    <name evidence="5" type="ORF">GCM10022416_19440</name>
</gene>
<feature type="compositionally biased region" description="Low complexity" evidence="2">
    <location>
        <begin position="31"/>
        <end position="46"/>
    </location>
</feature>
<evidence type="ECO:0000313" key="6">
    <source>
        <dbReference type="Proteomes" id="UP001500266"/>
    </source>
</evidence>
<keyword evidence="6" id="KW-1185">Reference proteome</keyword>
<dbReference type="EMBL" id="BAABDO010000020">
    <property type="protein sequence ID" value="GAA4136134.1"/>
    <property type="molecule type" value="Genomic_DNA"/>
</dbReference>
<keyword evidence="1 3" id="KW-0732">Signal</keyword>
<evidence type="ECO:0000256" key="1">
    <source>
        <dbReference type="ARBA" id="ARBA00022729"/>
    </source>
</evidence>
<dbReference type="Gene3D" id="2.20.230.10">
    <property type="entry name" value="Resuscitation-promoting factor rpfb"/>
    <property type="match status" value="1"/>
</dbReference>
<reference evidence="6" key="1">
    <citation type="journal article" date="2019" name="Int. J. Syst. Evol. Microbiol.">
        <title>The Global Catalogue of Microorganisms (GCM) 10K type strain sequencing project: providing services to taxonomists for standard genome sequencing and annotation.</title>
        <authorList>
            <consortium name="The Broad Institute Genomics Platform"/>
            <consortium name="The Broad Institute Genome Sequencing Center for Infectious Disease"/>
            <person name="Wu L."/>
            <person name="Ma J."/>
        </authorList>
    </citation>
    <scope>NUCLEOTIDE SEQUENCE [LARGE SCALE GENOMIC DNA]</scope>
    <source>
        <strain evidence="6">JCM 17316</strain>
    </source>
</reference>
<evidence type="ECO:0000256" key="3">
    <source>
        <dbReference type="SAM" id="SignalP"/>
    </source>
</evidence>
<dbReference type="Proteomes" id="UP001500266">
    <property type="component" value="Unassembled WGS sequence"/>
</dbReference>
<evidence type="ECO:0000259" key="4">
    <source>
        <dbReference type="PROSITE" id="PS51109"/>
    </source>
</evidence>
<accession>A0ABP7YHB5</accession>
<comment type="caution">
    <text evidence="5">The sequence shown here is derived from an EMBL/GenBank/DDBJ whole genome shotgun (WGS) entry which is preliminary data.</text>
</comment>
<dbReference type="RefSeq" id="WP_345019610.1">
    <property type="nucleotide sequence ID" value="NZ_BAABDO010000020.1"/>
</dbReference>
<feature type="region of interest" description="Disordered" evidence="2">
    <location>
        <begin position="24"/>
        <end position="68"/>
    </location>
</feature>
<protein>
    <recommendedName>
        <fullName evidence="4">G5 domain-containing protein</fullName>
    </recommendedName>
</protein>
<name>A0ABP7YHB5_9ACTN</name>
<evidence type="ECO:0000313" key="5">
    <source>
        <dbReference type="EMBL" id="GAA4136134.1"/>
    </source>
</evidence>
<proteinExistence type="predicted"/>
<dbReference type="PROSITE" id="PS51109">
    <property type="entry name" value="G5"/>
    <property type="match status" value="1"/>
</dbReference>
<dbReference type="Pfam" id="PF07501">
    <property type="entry name" value="G5"/>
    <property type="match status" value="1"/>
</dbReference>
<organism evidence="5 6">
    <name type="scientific">Actinomadura keratinilytica</name>
    <dbReference type="NCBI Taxonomy" id="547461"/>
    <lineage>
        <taxon>Bacteria</taxon>
        <taxon>Bacillati</taxon>
        <taxon>Actinomycetota</taxon>
        <taxon>Actinomycetes</taxon>
        <taxon>Streptosporangiales</taxon>
        <taxon>Thermomonosporaceae</taxon>
        <taxon>Actinomadura</taxon>
    </lineage>
</organism>
<evidence type="ECO:0000256" key="2">
    <source>
        <dbReference type="SAM" id="MobiDB-lite"/>
    </source>
</evidence>
<sequence length="188" mass="19595">MRRSVTAVVVSGALLSLGATCEPAAAPPPTASATASAKAAGAEPSTTASTASPKVEKRTVTETRVIPFKTRRVEDPDLAEGGTKVRSRGRTGLKKLTYELTITNGKRTRKKLIRQEVTRAPVTRVIAVGTRQSRRCDPNYSPCVPIAGDVDCAGGEGNGPAYAQGPVRVVGSDIYDLDRDGDGIGCDG</sequence>
<dbReference type="SMART" id="SM01208">
    <property type="entry name" value="G5"/>
    <property type="match status" value="1"/>
</dbReference>
<feature type="signal peptide" evidence="3">
    <location>
        <begin position="1"/>
        <end position="21"/>
    </location>
</feature>
<feature type="domain" description="G5" evidence="4">
    <location>
        <begin position="52"/>
        <end position="132"/>
    </location>
</feature>
<feature type="chain" id="PRO_5045708265" description="G5 domain-containing protein" evidence="3">
    <location>
        <begin position="22"/>
        <end position="188"/>
    </location>
</feature>
<dbReference type="InterPro" id="IPR011098">
    <property type="entry name" value="G5_dom"/>
</dbReference>